<dbReference type="Pfam" id="PF04438">
    <property type="entry name" value="zf-HIT"/>
    <property type="match status" value="1"/>
</dbReference>
<dbReference type="PROSITE" id="PS51083">
    <property type="entry name" value="ZF_HIT"/>
    <property type="match status" value="1"/>
</dbReference>
<keyword evidence="1" id="KW-0479">Metal-binding</keyword>
<keyword evidence="5" id="KW-1185">Reference proteome</keyword>
<organism evidence="4 5">
    <name type="scientific">Rhynocoris fuscipes</name>
    <dbReference type="NCBI Taxonomy" id="488301"/>
    <lineage>
        <taxon>Eukaryota</taxon>
        <taxon>Metazoa</taxon>
        <taxon>Ecdysozoa</taxon>
        <taxon>Arthropoda</taxon>
        <taxon>Hexapoda</taxon>
        <taxon>Insecta</taxon>
        <taxon>Pterygota</taxon>
        <taxon>Neoptera</taxon>
        <taxon>Paraneoptera</taxon>
        <taxon>Hemiptera</taxon>
        <taxon>Heteroptera</taxon>
        <taxon>Panheteroptera</taxon>
        <taxon>Cimicomorpha</taxon>
        <taxon>Reduviidae</taxon>
        <taxon>Harpactorinae</taxon>
        <taxon>Harpactorini</taxon>
        <taxon>Rhynocoris</taxon>
    </lineage>
</organism>
<comment type="caution">
    <text evidence="4">The sequence shown here is derived from an EMBL/GenBank/DDBJ whole genome shotgun (WGS) entry which is preliminary data.</text>
</comment>
<proteinExistence type="predicted"/>
<dbReference type="CDD" id="cd23024">
    <property type="entry name" value="zf-HIT_ZNHIT2-3"/>
    <property type="match status" value="1"/>
</dbReference>
<dbReference type="SUPFAM" id="SSF144232">
    <property type="entry name" value="HIT/MYND zinc finger-like"/>
    <property type="match status" value="1"/>
</dbReference>
<feature type="domain" description="HIT-type" evidence="3">
    <location>
        <begin position="8"/>
        <end position="42"/>
    </location>
</feature>
<dbReference type="AlphaFoldDB" id="A0AAW1DQL3"/>
<dbReference type="GO" id="GO:0008270">
    <property type="term" value="F:zinc ion binding"/>
    <property type="evidence" value="ECO:0007669"/>
    <property type="project" value="UniProtKB-UniRule"/>
</dbReference>
<evidence type="ECO:0000259" key="3">
    <source>
        <dbReference type="PROSITE" id="PS51083"/>
    </source>
</evidence>
<evidence type="ECO:0000256" key="2">
    <source>
        <dbReference type="SAM" id="MobiDB-lite"/>
    </source>
</evidence>
<feature type="compositionally biased region" description="Polar residues" evidence="2">
    <location>
        <begin position="55"/>
        <end position="65"/>
    </location>
</feature>
<reference evidence="4 5" key="1">
    <citation type="submission" date="2022-12" db="EMBL/GenBank/DDBJ databases">
        <title>Chromosome-level genome assembly of true bugs.</title>
        <authorList>
            <person name="Ma L."/>
            <person name="Li H."/>
        </authorList>
    </citation>
    <scope>NUCLEOTIDE SEQUENCE [LARGE SCALE GENOMIC DNA]</scope>
    <source>
        <strain evidence="4">Lab_2022b</strain>
    </source>
</reference>
<dbReference type="InterPro" id="IPR048371">
    <property type="entry name" value="ZNHIT3_C"/>
</dbReference>
<evidence type="ECO:0000256" key="1">
    <source>
        <dbReference type="PROSITE-ProRule" id="PRU00453"/>
    </source>
</evidence>
<evidence type="ECO:0000313" key="4">
    <source>
        <dbReference type="EMBL" id="KAK9512759.1"/>
    </source>
</evidence>
<gene>
    <name evidence="4" type="ORF">O3M35_001112</name>
</gene>
<sequence>MTINEINCDVCKGVGKAKYKCPKCRIPYCSIACYKRHKSDGCNSFLFEEDRQPREPSSSNYQYPTEDTVPSEKLQLLRQNPKIRDLLDNPHLRTIIEAVNNAPYPVGIIHEAMLEPIFAEFADECLKVLQNNDTNNDTDD</sequence>
<dbReference type="Gene3D" id="3.30.60.190">
    <property type="match status" value="1"/>
</dbReference>
<accession>A0AAW1DQL3</accession>
<name>A0AAW1DQL3_9HEMI</name>
<feature type="region of interest" description="Disordered" evidence="2">
    <location>
        <begin position="49"/>
        <end position="69"/>
    </location>
</feature>
<dbReference type="Pfam" id="PF21373">
    <property type="entry name" value="ZNHIT3_C"/>
    <property type="match status" value="1"/>
</dbReference>
<evidence type="ECO:0000313" key="5">
    <source>
        <dbReference type="Proteomes" id="UP001461498"/>
    </source>
</evidence>
<dbReference type="Proteomes" id="UP001461498">
    <property type="component" value="Unassembled WGS sequence"/>
</dbReference>
<dbReference type="InterPro" id="IPR007529">
    <property type="entry name" value="Znf_HIT"/>
</dbReference>
<dbReference type="EMBL" id="JAPXFL010000001">
    <property type="protein sequence ID" value="KAK9512759.1"/>
    <property type="molecule type" value="Genomic_DNA"/>
</dbReference>
<keyword evidence="1" id="KW-0862">Zinc</keyword>
<keyword evidence="1" id="KW-0863">Zinc-finger</keyword>
<protein>
    <recommendedName>
        <fullName evidence="3">HIT-type domain-containing protein</fullName>
    </recommendedName>
</protein>